<dbReference type="GO" id="GO:0006270">
    <property type="term" value="P:DNA replication initiation"/>
    <property type="evidence" value="ECO:0007669"/>
    <property type="project" value="TreeGrafter"/>
</dbReference>
<dbReference type="InterPro" id="IPR036390">
    <property type="entry name" value="WH_DNA-bd_sf"/>
</dbReference>
<dbReference type="Gene3D" id="1.10.10.10">
    <property type="entry name" value="Winged helix-like DNA-binding domain superfamily/Winged helix DNA-binding domain"/>
    <property type="match status" value="1"/>
</dbReference>
<feature type="region of interest" description="Disordered" evidence="3">
    <location>
        <begin position="56"/>
        <end position="223"/>
    </location>
</feature>
<keyword evidence="7" id="KW-1185">Reference proteome</keyword>
<dbReference type="InterPro" id="IPR015163">
    <property type="entry name" value="Cdc6_C"/>
</dbReference>
<reference evidence="6 7" key="1">
    <citation type="submission" date="2018-07" db="EMBL/GenBank/DDBJ databases">
        <title>The complete nuclear genome of the prasinophyte Chloropicon primus (CCMP1205).</title>
        <authorList>
            <person name="Pombert J.-F."/>
            <person name="Otis C."/>
            <person name="Turmel M."/>
            <person name="Lemieux C."/>
        </authorList>
    </citation>
    <scope>NUCLEOTIDE SEQUENCE [LARGE SCALE GENOMIC DNA]</scope>
    <source>
        <strain evidence="6 7">CCMP1205</strain>
    </source>
</reference>
<dbReference type="Pfam" id="PF13401">
    <property type="entry name" value="AAA_22"/>
    <property type="match status" value="1"/>
</dbReference>
<name>A0A5B8MKX3_9CHLO</name>
<dbReference type="Gene3D" id="1.10.8.60">
    <property type="match status" value="1"/>
</dbReference>
<protein>
    <submittedName>
        <fullName evidence="6">Putative cell division control protein</fullName>
    </submittedName>
</protein>
<evidence type="ECO:0000256" key="2">
    <source>
        <dbReference type="ARBA" id="ARBA00022705"/>
    </source>
</evidence>
<evidence type="ECO:0000256" key="3">
    <source>
        <dbReference type="SAM" id="MobiDB-lite"/>
    </source>
</evidence>
<feature type="compositionally biased region" description="Polar residues" evidence="3">
    <location>
        <begin position="185"/>
        <end position="198"/>
    </location>
</feature>
<dbReference type="AlphaFoldDB" id="A0A5B8MKX3"/>
<dbReference type="InterPro" id="IPR027417">
    <property type="entry name" value="P-loop_NTPase"/>
</dbReference>
<dbReference type="GO" id="GO:0051301">
    <property type="term" value="P:cell division"/>
    <property type="evidence" value="ECO:0007669"/>
    <property type="project" value="UniProtKB-KW"/>
</dbReference>
<evidence type="ECO:0000259" key="5">
    <source>
        <dbReference type="Pfam" id="PF13401"/>
    </source>
</evidence>
<comment type="similarity">
    <text evidence="1">Belongs to the CDC6/cdc18 family.</text>
</comment>
<dbReference type="Pfam" id="PF09079">
    <property type="entry name" value="WHD_Cdc6"/>
    <property type="match status" value="1"/>
</dbReference>
<dbReference type="GO" id="GO:0016887">
    <property type="term" value="F:ATP hydrolysis activity"/>
    <property type="evidence" value="ECO:0007669"/>
    <property type="project" value="InterPro"/>
</dbReference>
<keyword evidence="6" id="KW-0131">Cell cycle</keyword>
<feature type="domain" description="ORC1/DEAH AAA+ ATPase" evidence="5">
    <location>
        <begin position="336"/>
        <end position="476"/>
    </location>
</feature>
<dbReference type="OrthoDB" id="1926878at2759"/>
<evidence type="ECO:0000256" key="1">
    <source>
        <dbReference type="ARBA" id="ARBA00006184"/>
    </source>
</evidence>
<dbReference type="GO" id="GO:0003688">
    <property type="term" value="F:DNA replication origin binding"/>
    <property type="evidence" value="ECO:0007669"/>
    <property type="project" value="TreeGrafter"/>
</dbReference>
<dbReference type="InterPro" id="IPR050311">
    <property type="entry name" value="ORC1/CDC6"/>
</dbReference>
<dbReference type="Gene3D" id="3.40.50.300">
    <property type="entry name" value="P-loop containing nucleotide triphosphate hydrolases"/>
    <property type="match status" value="1"/>
</dbReference>
<proteinExistence type="inferred from homology"/>
<feature type="compositionally biased region" description="Polar residues" evidence="3">
    <location>
        <begin position="206"/>
        <end position="215"/>
    </location>
</feature>
<dbReference type="CDD" id="cd00009">
    <property type="entry name" value="AAA"/>
    <property type="match status" value="1"/>
</dbReference>
<sequence length="696" mass="76024">MVGKLRASRGGARKAESGQALGCGKCRRSARCKARVAAGKPACPNLKPAVEKKAAAAGAPKVKVGKRKKAAAVQQVAAPSTSKRNAGCKARVEAGRPACSTPSPGVREKRNAPSAKTRKSSAMPSKFYIPPLVVESSPKKGKSVVTSSTPSPECSPRKRTRANLLSSTPSPECSPRKRTRANAMRTPTKSSAEGSNSPVRADSPKSVLNWSAKQSQARKHGQERCFPKLAKFVRPVHTQMKPTSLFHSKGEDARAVSRAPPGGVLVANAASPPRQEDHVWRNPDWWDYKDASICNAAKNVLHMSTSFETTQEEPKIRNEEWTSVKGFLTDMLSKAEAGSLYVSGVPGSGKSFIVQQAISSSLKSVFGQSSSKKRARVVHINCMTLRDPRRIFGILLEKGFDRQCTSSAHEKDPRYALNHLRKAASSGRKSRRNPGDMVVLVLDEVDHLYQNQGDVLYDLFSLAEMKNSNVVFVGIANSIDLTLRMLPHLHNIGVEPTMVNFRAYTHGDLFALMQERLHSLDGPVFDSKAVELCCRKIAASSGDMRQCLNAAYAALENYIAQRKASENPEAGKRFVDLQHMSLALGKCLKMPIINGMRALPQHQQMILCSIALLKDAGEVLLTSLFTKYTDLCKSTKICGLAFNEFENACTSLHDQGLVALNKKKNLHSKTLKLKVKMGDIVFALQGIRFFHNILCV</sequence>
<dbReference type="GO" id="GO:0033314">
    <property type="term" value="P:mitotic DNA replication checkpoint signaling"/>
    <property type="evidence" value="ECO:0007669"/>
    <property type="project" value="TreeGrafter"/>
</dbReference>
<gene>
    <name evidence="6" type="ORF">A3770_05p36340</name>
</gene>
<keyword evidence="2" id="KW-0235">DNA replication</keyword>
<dbReference type="GO" id="GO:0005634">
    <property type="term" value="C:nucleus"/>
    <property type="evidence" value="ECO:0007669"/>
    <property type="project" value="TreeGrafter"/>
</dbReference>
<evidence type="ECO:0000259" key="4">
    <source>
        <dbReference type="Pfam" id="PF09079"/>
    </source>
</evidence>
<dbReference type="InterPro" id="IPR049945">
    <property type="entry name" value="AAA_22"/>
</dbReference>
<dbReference type="SUPFAM" id="SSF52540">
    <property type="entry name" value="P-loop containing nucleoside triphosphate hydrolases"/>
    <property type="match status" value="1"/>
</dbReference>
<feature type="region of interest" description="Disordered" evidence="3">
    <location>
        <begin position="1"/>
        <end position="20"/>
    </location>
</feature>
<dbReference type="PANTHER" id="PTHR10763:SF26">
    <property type="entry name" value="CELL DIVISION CONTROL PROTEIN 6 HOMOLOG"/>
    <property type="match status" value="1"/>
</dbReference>
<evidence type="ECO:0000313" key="7">
    <source>
        <dbReference type="Proteomes" id="UP000316726"/>
    </source>
</evidence>
<dbReference type="STRING" id="1764295.A0A5B8MKX3"/>
<feature type="domain" description="Cdc6 C-terminal" evidence="4">
    <location>
        <begin position="596"/>
        <end position="682"/>
    </location>
</feature>
<dbReference type="PANTHER" id="PTHR10763">
    <property type="entry name" value="CELL DIVISION CONTROL PROTEIN 6-RELATED"/>
    <property type="match status" value="1"/>
</dbReference>
<keyword evidence="6" id="KW-0132">Cell division</keyword>
<accession>A0A5B8MKX3</accession>
<dbReference type="InterPro" id="IPR036388">
    <property type="entry name" value="WH-like_DNA-bd_sf"/>
</dbReference>
<dbReference type="EMBL" id="CP031038">
    <property type="protein sequence ID" value="QDZ21116.1"/>
    <property type="molecule type" value="Genomic_DNA"/>
</dbReference>
<organism evidence="6 7">
    <name type="scientific">Chloropicon primus</name>
    <dbReference type="NCBI Taxonomy" id="1764295"/>
    <lineage>
        <taxon>Eukaryota</taxon>
        <taxon>Viridiplantae</taxon>
        <taxon>Chlorophyta</taxon>
        <taxon>Chloropicophyceae</taxon>
        <taxon>Chloropicales</taxon>
        <taxon>Chloropicaceae</taxon>
        <taxon>Chloropicon</taxon>
    </lineage>
</organism>
<evidence type="ECO:0000313" key="6">
    <source>
        <dbReference type="EMBL" id="QDZ21116.1"/>
    </source>
</evidence>
<dbReference type="SUPFAM" id="SSF46785">
    <property type="entry name" value="Winged helix' DNA-binding domain"/>
    <property type="match status" value="1"/>
</dbReference>
<dbReference type="Proteomes" id="UP000316726">
    <property type="component" value="Chromosome 5"/>
</dbReference>